<dbReference type="PROSITE" id="PS51207">
    <property type="entry name" value="PXA"/>
    <property type="match status" value="1"/>
</dbReference>
<dbReference type="InterPro" id="IPR009360">
    <property type="entry name" value="Isy1"/>
</dbReference>
<dbReference type="PANTHER" id="PTHR22775:SF3">
    <property type="entry name" value="SORTING NEXIN-13"/>
    <property type="match status" value="1"/>
</dbReference>
<proteinExistence type="predicted"/>
<dbReference type="Pfam" id="PF06246">
    <property type="entry name" value="Isy1"/>
    <property type="match status" value="1"/>
</dbReference>
<keyword evidence="3" id="KW-1185">Reference proteome</keyword>
<dbReference type="OrthoDB" id="120967at2759"/>
<accession>A0A1Y2I494</accession>
<sequence length="496" mass="54150">MASSSGAGTALLAIPTFLARVAWSTVVGAVGVAGTCTVIALAIQLYLHKYPEPPPPVTGIGPMRESSVAAKQLYSKVFAEHHAKLTAERDRHLAGKSSTTTGAVAVTTTARCSPESASALNEVMTRLLGYIQRDFVAAWFSQISDDPTFLAIVDTRLQSVAAEVSRRATHLPLDALLVEQVVPALVAHLVEFRRAEQSVRGGSADAEDRVLTESLELHELVASKSSSSVRVPISLHPALHLNGSTHLTEVAYLRSVADRLLNLVLPNAPEMSSPITRSLVREIVANSVLKPVMDMLSDPYFWNNLVDHWAGKAVRELYVFAAFSLDHHHSGLEYMAMVLRFRQVLERQTGNSMDTPGATTTTAVGNVNVNVTSPKAHDDLLKSIKASKSLIEAKQIRNQIIMQVRRRRIDIMDRLPTDVVNGVKVTDIIKHMNKLLEAKSRVEKRIEALGGPAYVHRNRTVGLSSQHFTLSQLLASPAGLGYFMDFGSWHRVFASI</sequence>
<organism evidence="2 3">
    <name type="scientific">Catenaria anguillulae PL171</name>
    <dbReference type="NCBI Taxonomy" id="765915"/>
    <lineage>
        <taxon>Eukaryota</taxon>
        <taxon>Fungi</taxon>
        <taxon>Fungi incertae sedis</taxon>
        <taxon>Blastocladiomycota</taxon>
        <taxon>Blastocladiomycetes</taxon>
        <taxon>Blastocladiales</taxon>
        <taxon>Catenariaceae</taxon>
        <taxon>Catenaria</taxon>
    </lineage>
</organism>
<comment type="caution">
    <text evidence="2">The sequence shown here is derived from an EMBL/GenBank/DDBJ whole genome shotgun (WGS) entry which is preliminary data.</text>
</comment>
<feature type="domain" description="PXA" evidence="1">
    <location>
        <begin position="117"/>
        <end position="314"/>
    </location>
</feature>
<evidence type="ECO:0000259" key="1">
    <source>
        <dbReference type="PROSITE" id="PS51207"/>
    </source>
</evidence>
<dbReference type="Pfam" id="PF02194">
    <property type="entry name" value="PXA"/>
    <property type="match status" value="1"/>
</dbReference>
<protein>
    <submittedName>
        <fullName evidence="2">PXA domain-domain-containing protein</fullName>
    </submittedName>
</protein>
<dbReference type="AlphaFoldDB" id="A0A1Y2I494"/>
<dbReference type="EMBL" id="MCFL01000003">
    <property type="protein sequence ID" value="ORZ40212.1"/>
    <property type="molecule type" value="Genomic_DNA"/>
</dbReference>
<dbReference type="GO" id="GO:0000350">
    <property type="term" value="P:generation of catalytic spliceosome for second transesterification step"/>
    <property type="evidence" value="ECO:0007669"/>
    <property type="project" value="InterPro"/>
</dbReference>
<dbReference type="GO" id="GO:0035091">
    <property type="term" value="F:phosphatidylinositol binding"/>
    <property type="evidence" value="ECO:0007669"/>
    <property type="project" value="TreeGrafter"/>
</dbReference>
<evidence type="ECO:0000313" key="3">
    <source>
        <dbReference type="Proteomes" id="UP000193411"/>
    </source>
</evidence>
<gene>
    <name evidence="2" type="ORF">BCR44DRAFT_1482102</name>
</gene>
<dbReference type="InterPro" id="IPR003114">
    <property type="entry name" value="Phox_assoc"/>
</dbReference>
<dbReference type="Proteomes" id="UP000193411">
    <property type="component" value="Unassembled WGS sequence"/>
</dbReference>
<dbReference type="SMART" id="SM00313">
    <property type="entry name" value="PXA"/>
    <property type="match status" value="1"/>
</dbReference>
<dbReference type="PANTHER" id="PTHR22775">
    <property type="entry name" value="SORTING NEXIN"/>
    <property type="match status" value="1"/>
</dbReference>
<reference evidence="2 3" key="1">
    <citation type="submission" date="2016-07" db="EMBL/GenBank/DDBJ databases">
        <title>Pervasive Adenine N6-methylation of Active Genes in Fungi.</title>
        <authorList>
            <consortium name="DOE Joint Genome Institute"/>
            <person name="Mondo S.J."/>
            <person name="Dannebaum R.O."/>
            <person name="Kuo R.C."/>
            <person name="Labutti K."/>
            <person name="Haridas S."/>
            <person name="Kuo A."/>
            <person name="Salamov A."/>
            <person name="Ahrendt S.R."/>
            <person name="Lipzen A."/>
            <person name="Sullivan W."/>
            <person name="Andreopoulos W.B."/>
            <person name="Clum A."/>
            <person name="Lindquist E."/>
            <person name="Daum C."/>
            <person name="Ramamoorthy G.K."/>
            <person name="Gryganskyi A."/>
            <person name="Culley D."/>
            <person name="Magnuson J.K."/>
            <person name="James T.Y."/>
            <person name="O'Malley M.A."/>
            <person name="Stajich J.E."/>
            <person name="Spatafora J.W."/>
            <person name="Visel A."/>
            <person name="Grigoriev I.V."/>
        </authorList>
    </citation>
    <scope>NUCLEOTIDE SEQUENCE [LARGE SCALE GENOMIC DNA]</scope>
    <source>
        <strain evidence="2 3">PL171</strain>
    </source>
</reference>
<dbReference type="STRING" id="765915.A0A1Y2I494"/>
<name>A0A1Y2I494_9FUNG</name>
<evidence type="ECO:0000313" key="2">
    <source>
        <dbReference type="EMBL" id="ORZ40212.1"/>
    </source>
</evidence>